<feature type="compositionally biased region" description="Polar residues" evidence="1">
    <location>
        <begin position="34"/>
        <end position="59"/>
    </location>
</feature>
<feature type="compositionally biased region" description="Basic residues" evidence="1">
    <location>
        <begin position="1"/>
        <end position="10"/>
    </location>
</feature>
<name>A0AAN8VDQ8_9MAGN</name>
<reference evidence="2 3" key="1">
    <citation type="submission" date="2023-12" db="EMBL/GenBank/DDBJ databases">
        <title>A high-quality genome assembly for Dillenia turbinata (Dilleniales).</title>
        <authorList>
            <person name="Chanderbali A."/>
        </authorList>
    </citation>
    <scope>NUCLEOTIDE SEQUENCE [LARGE SCALE GENOMIC DNA]</scope>
    <source>
        <strain evidence="2">LSX21</strain>
        <tissue evidence="2">Leaf</tissue>
    </source>
</reference>
<dbReference type="AlphaFoldDB" id="A0AAN8VDQ8"/>
<dbReference type="EMBL" id="JBAMMX010000014">
    <property type="protein sequence ID" value="KAK6927412.1"/>
    <property type="molecule type" value="Genomic_DNA"/>
</dbReference>
<protein>
    <recommendedName>
        <fullName evidence="4">G domain-containing protein</fullName>
    </recommendedName>
</protein>
<dbReference type="Proteomes" id="UP001370490">
    <property type="component" value="Unassembled WGS sequence"/>
</dbReference>
<proteinExistence type="predicted"/>
<sequence>MKNYTTHKPHSSSSRKTPTNQSSLPHFSPPLTNPNPTLSRFSPTASIPQTPIDETTLTQETHNSSLVDIKIEIPIRNLFIPRIRYFNTSIYSSVEGVKTEDCLSEGFPEFALVDRSNVGKSSLLNSLVR</sequence>
<evidence type="ECO:0008006" key="4">
    <source>
        <dbReference type="Google" id="ProtNLM"/>
    </source>
</evidence>
<keyword evidence="3" id="KW-1185">Reference proteome</keyword>
<gene>
    <name evidence="2" type="ORF">RJ641_006003</name>
</gene>
<dbReference type="PANTHER" id="PTHR11649">
    <property type="entry name" value="MSS1/TRME-RELATED GTP-BINDING PROTEIN"/>
    <property type="match status" value="1"/>
</dbReference>
<feature type="region of interest" description="Disordered" evidence="1">
    <location>
        <begin position="1"/>
        <end position="59"/>
    </location>
</feature>
<dbReference type="PANTHER" id="PTHR11649:SF13">
    <property type="entry name" value="ENGB-TYPE G DOMAIN-CONTAINING PROTEIN"/>
    <property type="match status" value="1"/>
</dbReference>
<evidence type="ECO:0000313" key="3">
    <source>
        <dbReference type="Proteomes" id="UP001370490"/>
    </source>
</evidence>
<comment type="caution">
    <text evidence="2">The sequence shown here is derived from an EMBL/GenBank/DDBJ whole genome shotgun (WGS) entry which is preliminary data.</text>
</comment>
<feature type="compositionally biased region" description="Polar residues" evidence="1">
    <location>
        <begin position="11"/>
        <end position="25"/>
    </location>
</feature>
<accession>A0AAN8VDQ8</accession>
<organism evidence="2 3">
    <name type="scientific">Dillenia turbinata</name>
    <dbReference type="NCBI Taxonomy" id="194707"/>
    <lineage>
        <taxon>Eukaryota</taxon>
        <taxon>Viridiplantae</taxon>
        <taxon>Streptophyta</taxon>
        <taxon>Embryophyta</taxon>
        <taxon>Tracheophyta</taxon>
        <taxon>Spermatophyta</taxon>
        <taxon>Magnoliopsida</taxon>
        <taxon>eudicotyledons</taxon>
        <taxon>Gunneridae</taxon>
        <taxon>Pentapetalae</taxon>
        <taxon>Dilleniales</taxon>
        <taxon>Dilleniaceae</taxon>
        <taxon>Dillenia</taxon>
    </lineage>
</organism>
<evidence type="ECO:0000256" key="1">
    <source>
        <dbReference type="SAM" id="MobiDB-lite"/>
    </source>
</evidence>
<evidence type="ECO:0000313" key="2">
    <source>
        <dbReference type="EMBL" id="KAK6927412.1"/>
    </source>
</evidence>